<comment type="cofactor">
    <cofactor evidence="1">
        <name>Mg(2+)</name>
        <dbReference type="ChEBI" id="CHEBI:18420"/>
    </cofactor>
</comment>
<keyword evidence="6" id="KW-1185">Reference proteome</keyword>
<dbReference type="SUPFAM" id="SSF54826">
    <property type="entry name" value="Enolase N-terminal domain-like"/>
    <property type="match status" value="1"/>
</dbReference>
<dbReference type="SMART" id="SM00922">
    <property type="entry name" value="MR_MLE"/>
    <property type="match status" value="1"/>
</dbReference>
<proteinExistence type="predicted"/>
<dbReference type="InterPro" id="IPR013342">
    <property type="entry name" value="Mandelate_racemase_C"/>
</dbReference>
<evidence type="ECO:0000313" key="5">
    <source>
        <dbReference type="EMBL" id="MQT14710.1"/>
    </source>
</evidence>
<dbReference type="CDD" id="cd03316">
    <property type="entry name" value="MR_like"/>
    <property type="match status" value="1"/>
</dbReference>
<evidence type="ECO:0000256" key="1">
    <source>
        <dbReference type="ARBA" id="ARBA00001946"/>
    </source>
</evidence>
<dbReference type="GO" id="GO:0016052">
    <property type="term" value="P:carbohydrate catabolic process"/>
    <property type="evidence" value="ECO:0007669"/>
    <property type="project" value="TreeGrafter"/>
</dbReference>
<dbReference type="InterPro" id="IPR013341">
    <property type="entry name" value="Mandelate_racemase_N_dom"/>
</dbReference>
<dbReference type="PANTHER" id="PTHR13794">
    <property type="entry name" value="ENOLASE SUPERFAMILY, MANDELATE RACEMASE"/>
    <property type="match status" value="1"/>
</dbReference>
<reference evidence="5 6" key="1">
    <citation type="submission" date="2019-09" db="EMBL/GenBank/DDBJ databases">
        <title>Segnochrobactrum spirostomi gen. nov., sp. nov., isolated from the ciliate Spirostomum cf. yagiui and description of a novel family, Segnochrobactraceae fam. nov. within the order Rhizobiales of the class Alphaproteobacteria.</title>
        <authorList>
            <person name="Akter S."/>
            <person name="Shazib S.U.A."/>
            <person name="Shin M.K."/>
        </authorList>
    </citation>
    <scope>NUCLEOTIDE SEQUENCE [LARGE SCALE GENOMIC DNA]</scope>
    <source>
        <strain evidence="5 6">Sp-1</strain>
    </source>
</reference>
<keyword evidence="2" id="KW-0479">Metal-binding</keyword>
<evidence type="ECO:0000256" key="3">
    <source>
        <dbReference type="ARBA" id="ARBA00022842"/>
    </source>
</evidence>
<sequence length="368" mass="41234">MKIRRLETFSNRAVGFVRVTTEDGREGWGQLSTYNADITAQVFHRQIAPHALGADADDIRALVELIPEREHKFPCSYLFRALGGLDTALWDLRGRTAGKSVCELLGGTPRPFPVYASSMKRGEITPRDEAERLKRLQGEYGYTAFKFRVGRECGHDLDEWPGRTDEIVPLVRQALGPDARLLVDANSAYSPKKAIEVGRFLEDHGIVHFEEPCPYWQHHWTKEVTAALDLDVTGGEQDCDLMLWRYMIENRVVDVVQPDLCYLGGVERMLMVATMAAEAGMIVTPHSANQLMVTAFTLHVMGALPNAGPYVEFSIEGEDYYPWERGVLRNPLVARDGMVEIPSGPGWGLEIEPAWLDAAIYQVSEIEA</sequence>
<gene>
    <name evidence="5" type="ORF">F0357_19025</name>
</gene>
<evidence type="ECO:0000259" key="4">
    <source>
        <dbReference type="SMART" id="SM00922"/>
    </source>
</evidence>
<dbReference type="InterPro" id="IPR036849">
    <property type="entry name" value="Enolase-like_C_sf"/>
</dbReference>
<dbReference type="InterPro" id="IPR029065">
    <property type="entry name" value="Enolase_C-like"/>
</dbReference>
<evidence type="ECO:0000256" key="2">
    <source>
        <dbReference type="ARBA" id="ARBA00022723"/>
    </source>
</evidence>
<name>A0A6A7Y615_9HYPH</name>
<dbReference type="RefSeq" id="WP_153487723.1">
    <property type="nucleotide sequence ID" value="NZ_VWNA01000002.1"/>
</dbReference>
<organism evidence="5 6">
    <name type="scientific">Segnochrobactrum spirostomi</name>
    <dbReference type="NCBI Taxonomy" id="2608987"/>
    <lineage>
        <taxon>Bacteria</taxon>
        <taxon>Pseudomonadati</taxon>
        <taxon>Pseudomonadota</taxon>
        <taxon>Alphaproteobacteria</taxon>
        <taxon>Hyphomicrobiales</taxon>
        <taxon>Segnochrobactraceae</taxon>
        <taxon>Segnochrobactrum</taxon>
    </lineage>
</organism>
<dbReference type="GO" id="GO:0009063">
    <property type="term" value="P:amino acid catabolic process"/>
    <property type="evidence" value="ECO:0007669"/>
    <property type="project" value="InterPro"/>
</dbReference>
<feature type="domain" description="Mandelate racemase/muconate lactonizing enzyme C-terminal" evidence="4">
    <location>
        <begin position="126"/>
        <end position="231"/>
    </location>
</feature>
<dbReference type="Gene3D" id="3.30.390.10">
    <property type="entry name" value="Enolase-like, N-terminal domain"/>
    <property type="match status" value="1"/>
</dbReference>
<dbReference type="AlphaFoldDB" id="A0A6A7Y615"/>
<dbReference type="Pfam" id="PF13378">
    <property type="entry name" value="MR_MLE_C"/>
    <property type="match status" value="1"/>
</dbReference>
<dbReference type="SFLD" id="SFLDS00001">
    <property type="entry name" value="Enolase"/>
    <property type="match status" value="1"/>
</dbReference>
<dbReference type="Proteomes" id="UP000332515">
    <property type="component" value="Unassembled WGS sequence"/>
</dbReference>
<dbReference type="GO" id="GO:0016836">
    <property type="term" value="F:hydro-lyase activity"/>
    <property type="evidence" value="ECO:0007669"/>
    <property type="project" value="TreeGrafter"/>
</dbReference>
<dbReference type="EMBL" id="VWNA01000002">
    <property type="protein sequence ID" value="MQT14710.1"/>
    <property type="molecule type" value="Genomic_DNA"/>
</dbReference>
<evidence type="ECO:0000313" key="6">
    <source>
        <dbReference type="Proteomes" id="UP000332515"/>
    </source>
</evidence>
<dbReference type="Pfam" id="PF02746">
    <property type="entry name" value="MR_MLE_N"/>
    <property type="match status" value="1"/>
</dbReference>
<dbReference type="InterPro" id="IPR018110">
    <property type="entry name" value="Mandel_Rmase/mucon_lact_enz_CS"/>
</dbReference>
<dbReference type="SFLD" id="SFLDG00179">
    <property type="entry name" value="mandelate_racemase"/>
    <property type="match status" value="1"/>
</dbReference>
<comment type="caution">
    <text evidence="5">The sequence shown here is derived from an EMBL/GenBank/DDBJ whole genome shotgun (WGS) entry which is preliminary data.</text>
</comment>
<keyword evidence="3" id="KW-0460">Magnesium</keyword>
<dbReference type="Gene3D" id="3.20.20.120">
    <property type="entry name" value="Enolase-like C-terminal domain"/>
    <property type="match status" value="1"/>
</dbReference>
<accession>A0A6A7Y615</accession>
<dbReference type="SUPFAM" id="SSF51604">
    <property type="entry name" value="Enolase C-terminal domain-like"/>
    <property type="match status" value="1"/>
</dbReference>
<dbReference type="InterPro" id="IPR029017">
    <property type="entry name" value="Enolase-like_N"/>
</dbReference>
<dbReference type="PANTHER" id="PTHR13794:SF58">
    <property type="entry name" value="MITOCHONDRIAL ENOLASE SUPERFAMILY MEMBER 1"/>
    <property type="match status" value="1"/>
</dbReference>
<protein>
    <submittedName>
        <fullName evidence="5">Mandelate racemase/muconate lactonizing enzyme family protein</fullName>
    </submittedName>
</protein>
<dbReference type="PROSITE" id="PS00908">
    <property type="entry name" value="MR_MLE_1"/>
    <property type="match status" value="1"/>
</dbReference>
<dbReference type="GO" id="GO:0000287">
    <property type="term" value="F:magnesium ion binding"/>
    <property type="evidence" value="ECO:0007669"/>
    <property type="project" value="TreeGrafter"/>
</dbReference>
<dbReference type="InterPro" id="IPR046945">
    <property type="entry name" value="RHMD-like"/>
</dbReference>